<evidence type="ECO:0000313" key="3">
    <source>
        <dbReference type="Proteomes" id="UP000252519"/>
    </source>
</evidence>
<accession>A0A368GL29</accession>
<dbReference type="SUPFAM" id="SSF50978">
    <property type="entry name" value="WD40 repeat-like"/>
    <property type="match status" value="1"/>
</dbReference>
<dbReference type="Gene3D" id="2.130.10.10">
    <property type="entry name" value="YVTN repeat-like/Quinoprotein amine dehydrogenase"/>
    <property type="match status" value="2"/>
</dbReference>
<dbReference type="InterPro" id="IPR001680">
    <property type="entry name" value="WD40_rpt"/>
</dbReference>
<dbReference type="GO" id="GO:0007099">
    <property type="term" value="P:centriole replication"/>
    <property type="evidence" value="ECO:0007669"/>
    <property type="project" value="TreeGrafter"/>
</dbReference>
<dbReference type="Pfam" id="PF00400">
    <property type="entry name" value="WD40"/>
    <property type="match status" value="3"/>
</dbReference>
<evidence type="ECO:0000256" key="1">
    <source>
        <dbReference type="PROSITE-ProRule" id="PRU00221"/>
    </source>
</evidence>
<dbReference type="InterPro" id="IPR052779">
    <property type="entry name" value="WDR62"/>
</dbReference>
<gene>
    <name evidence="2" type="ORF">ANCCAN_09655</name>
</gene>
<dbReference type="EMBL" id="JOJR01000131">
    <property type="protein sequence ID" value="RCN44378.1"/>
    <property type="molecule type" value="Genomic_DNA"/>
</dbReference>
<keyword evidence="3" id="KW-1185">Reference proteome</keyword>
<protein>
    <recommendedName>
        <fullName evidence="4">WD domain, G-beta repeat protein</fullName>
    </recommendedName>
</protein>
<dbReference type="SMART" id="SM00320">
    <property type="entry name" value="WD40"/>
    <property type="match status" value="7"/>
</dbReference>
<dbReference type="InterPro" id="IPR036322">
    <property type="entry name" value="WD40_repeat_dom_sf"/>
</dbReference>
<dbReference type="OrthoDB" id="6154712at2759"/>
<organism evidence="2 3">
    <name type="scientific">Ancylostoma caninum</name>
    <name type="common">Dog hookworm</name>
    <dbReference type="NCBI Taxonomy" id="29170"/>
    <lineage>
        <taxon>Eukaryota</taxon>
        <taxon>Metazoa</taxon>
        <taxon>Ecdysozoa</taxon>
        <taxon>Nematoda</taxon>
        <taxon>Chromadorea</taxon>
        <taxon>Rhabditida</taxon>
        <taxon>Rhabditina</taxon>
        <taxon>Rhabditomorpha</taxon>
        <taxon>Strongyloidea</taxon>
        <taxon>Ancylostomatidae</taxon>
        <taxon>Ancylostomatinae</taxon>
        <taxon>Ancylostoma</taxon>
    </lineage>
</organism>
<dbReference type="AlphaFoldDB" id="A0A368GL29"/>
<name>A0A368GL29_ANCCA</name>
<dbReference type="STRING" id="29170.A0A368GL29"/>
<dbReference type="InterPro" id="IPR015943">
    <property type="entry name" value="WD40/YVTN_repeat-like_dom_sf"/>
</dbReference>
<evidence type="ECO:0000313" key="2">
    <source>
        <dbReference type="EMBL" id="RCN44378.1"/>
    </source>
</evidence>
<evidence type="ECO:0008006" key="4">
    <source>
        <dbReference type="Google" id="ProtNLM"/>
    </source>
</evidence>
<sequence length="530" mass="58901">MFTFFVFQYVKIYRFEENCLPLCISVTSDAVVLGCTNGIVRLYDKQNLNVLCVLPHPAFIGMDPAVASTAELLEVHPQGVTYPDVRALCCTSTAPETFISAYSDRSMFVFRRGDNPNQWSKLSSTMAHVGAVTAVKRYPSRFPYLPTGSFITGGVDGTVRIWSMEKNDDQICSVPGKNLLSPTLKKIIHVEENFGSLVEPRGDVGLVPSERVELSTGIRCLTVSPDGKHLVAGTKCGNLHVVDLADPEMSQLEVISAHELDVQCLEYSNNARGAPYLFASGGRDRLVHIFRPGATNYDHCYVIDDHQSALTAVRFVQNDNNDLYLFTCGSDKIIIIWRLVVFTHDVLQFNRENLISAPVGINDLLISMSGPSLLASCQDRQLRSYTLAGKLLTTVRGTGGEADLQQGSLGKVWFFYSSTDPAASFQFDAFIVLPGSVLYVCSQCVHGSTCVRGGSEDWQMRRCCHRHWRISHGCRIFRRLQTIVCCRQQWLHFCMATFGHPDRSYAIGKGGTRHDFSKVSVSGLSTDFWQ</sequence>
<dbReference type="PANTHER" id="PTHR45589:SF1">
    <property type="entry name" value="WD REPEAT DOMAIN 62, ISOFORM G"/>
    <property type="match status" value="1"/>
</dbReference>
<dbReference type="GO" id="GO:0072686">
    <property type="term" value="C:mitotic spindle"/>
    <property type="evidence" value="ECO:0007669"/>
    <property type="project" value="TreeGrafter"/>
</dbReference>
<dbReference type="PROSITE" id="PS50082">
    <property type="entry name" value="WD_REPEATS_2"/>
    <property type="match status" value="1"/>
</dbReference>
<feature type="repeat" description="WD" evidence="1">
    <location>
        <begin position="150"/>
        <end position="165"/>
    </location>
</feature>
<proteinExistence type="predicted"/>
<dbReference type="PANTHER" id="PTHR45589">
    <property type="entry name" value="WD REPEAT DOMAIN 62, ISOFORM G"/>
    <property type="match status" value="1"/>
</dbReference>
<comment type="caution">
    <text evidence="2">The sequence shown here is derived from an EMBL/GenBank/DDBJ whole genome shotgun (WGS) entry which is preliminary data.</text>
</comment>
<reference evidence="2 3" key="1">
    <citation type="submission" date="2014-10" db="EMBL/GenBank/DDBJ databases">
        <title>Draft genome of the hookworm Ancylostoma caninum.</title>
        <authorList>
            <person name="Mitreva M."/>
        </authorList>
    </citation>
    <scope>NUCLEOTIDE SEQUENCE [LARGE SCALE GENOMIC DNA]</scope>
    <source>
        <strain evidence="2 3">Baltimore</strain>
    </source>
</reference>
<dbReference type="Proteomes" id="UP000252519">
    <property type="component" value="Unassembled WGS sequence"/>
</dbReference>
<keyword evidence="1" id="KW-0853">WD repeat</keyword>